<dbReference type="Pfam" id="PF00149">
    <property type="entry name" value="Metallophos"/>
    <property type="match status" value="1"/>
</dbReference>
<dbReference type="InterPro" id="IPR024173">
    <property type="entry name" value="Pesterase_MJ0037-like"/>
</dbReference>
<dbReference type="EC" id="3.1.-.-" evidence="2"/>
<dbReference type="InterPro" id="IPR004843">
    <property type="entry name" value="Calcineurin-like_PHP"/>
</dbReference>
<organism evidence="2 3">
    <name type="scientific">Acidisoma silvae</name>
    <dbReference type="NCBI Taxonomy" id="2802396"/>
    <lineage>
        <taxon>Bacteria</taxon>
        <taxon>Pseudomonadati</taxon>
        <taxon>Pseudomonadota</taxon>
        <taxon>Alphaproteobacteria</taxon>
        <taxon>Acetobacterales</taxon>
        <taxon>Acidocellaceae</taxon>
        <taxon>Acidisoma</taxon>
    </lineage>
</organism>
<evidence type="ECO:0000259" key="1">
    <source>
        <dbReference type="Pfam" id="PF00149"/>
    </source>
</evidence>
<keyword evidence="2" id="KW-0540">Nuclease</keyword>
<gene>
    <name evidence="2" type="primary">pdeM</name>
    <name evidence="2" type="ORF">ASILVAE211_18420</name>
</gene>
<feature type="domain" description="Calcineurin-like phosphoesterase" evidence="1">
    <location>
        <begin position="29"/>
        <end position="128"/>
    </location>
</feature>
<dbReference type="EMBL" id="JAESVB010000011">
    <property type="protein sequence ID" value="MCB8877177.1"/>
    <property type="molecule type" value="Genomic_DNA"/>
</dbReference>
<dbReference type="InterPro" id="IPR029052">
    <property type="entry name" value="Metallo-depent_PP-like"/>
</dbReference>
<dbReference type="PANTHER" id="PTHR39323:SF1">
    <property type="entry name" value="BLR1149 PROTEIN"/>
    <property type="match status" value="1"/>
</dbReference>
<dbReference type="AlphaFoldDB" id="A0A963YU89"/>
<dbReference type="GO" id="GO:0004519">
    <property type="term" value="F:endonuclease activity"/>
    <property type="evidence" value="ECO:0007669"/>
    <property type="project" value="UniProtKB-KW"/>
</dbReference>
<evidence type="ECO:0000313" key="3">
    <source>
        <dbReference type="Proteomes" id="UP000708298"/>
    </source>
</evidence>
<dbReference type="NCBIfam" id="TIGR04123">
    <property type="entry name" value="P_estr_lig_assc"/>
    <property type="match status" value="1"/>
</dbReference>
<dbReference type="SUPFAM" id="SSF56300">
    <property type="entry name" value="Metallo-dependent phosphatases"/>
    <property type="match status" value="1"/>
</dbReference>
<protein>
    <submittedName>
        <fullName evidence="2">Ligase-associated DNA damage response endonuclease PdeM</fullName>
        <ecNumber evidence="2">3.1.-.-</ecNumber>
    </submittedName>
</protein>
<dbReference type="GO" id="GO:0016874">
    <property type="term" value="F:ligase activity"/>
    <property type="evidence" value="ECO:0007669"/>
    <property type="project" value="UniProtKB-KW"/>
</dbReference>
<keyword evidence="2" id="KW-0436">Ligase</keyword>
<reference evidence="2" key="1">
    <citation type="journal article" date="2021" name="Microorganisms">
        <title>Acidisoma silvae sp. nov. and Acidisomacellulosilytica sp. nov., Two Acidophilic Bacteria Isolated from Decaying Wood, Hydrolyzing Cellulose and Producing Poly-3-hydroxybutyrate.</title>
        <authorList>
            <person name="Mieszkin S."/>
            <person name="Pouder E."/>
            <person name="Uroz S."/>
            <person name="Simon-Colin C."/>
            <person name="Alain K."/>
        </authorList>
    </citation>
    <scope>NUCLEOTIDE SEQUENCE</scope>
    <source>
        <strain evidence="2">HW T2.11</strain>
    </source>
</reference>
<sequence length="234" mass="24875">MSAAAPLHIGSERLMLDPSGAVFFPSRSLLVLADLHLEKGSAAAARGRLIPPYDSRLTLDNMSLLLRHYSPKTILALGDSFHDAGGAERLAPGDQARLAAMARQTKFIWVLGNHDPALPASLPGDIHAEWADGPFRFRHEAGIGGPGECELSGHYHPKATVPVRGAAVTRPCFITDGHKRLILPAFGAYTGGLDVADPAIASLFPRGGRIFLLGQGRLFHFPIGRARARSGVAA</sequence>
<keyword evidence="3" id="KW-1185">Reference proteome</keyword>
<dbReference type="PIRSF" id="PIRSF000887">
    <property type="entry name" value="Pesterase_MJ0037"/>
    <property type="match status" value="1"/>
</dbReference>
<evidence type="ECO:0000313" key="2">
    <source>
        <dbReference type="EMBL" id="MCB8877177.1"/>
    </source>
</evidence>
<accession>A0A963YU89</accession>
<dbReference type="Gene3D" id="3.60.21.10">
    <property type="match status" value="1"/>
</dbReference>
<proteinExistence type="predicted"/>
<keyword evidence="2" id="KW-0378">Hydrolase</keyword>
<comment type="caution">
    <text evidence="2">The sequence shown here is derived from an EMBL/GenBank/DDBJ whole genome shotgun (WGS) entry which is preliminary data.</text>
</comment>
<dbReference type="InterPro" id="IPR026336">
    <property type="entry name" value="PdeM-like"/>
</dbReference>
<dbReference type="Proteomes" id="UP000708298">
    <property type="component" value="Unassembled WGS sequence"/>
</dbReference>
<name>A0A963YU89_9PROT</name>
<dbReference type="PANTHER" id="PTHR39323">
    <property type="entry name" value="BLR1149 PROTEIN"/>
    <property type="match status" value="1"/>
</dbReference>
<keyword evidence="2" id="KW-0255">Endonuclease</keyword>
<dbReference type="GO" id="GO:0016787">
    <property type="term" value="F:hydrolase activity"/>
    <property type="evidence" value="ECO:0007669"/>
    <property type="project" value="UniProtKB-KW"/>
</dbReference>
<dbReference type="RefSeq" id="WP_227322832.1">
    <property type="nucleotide sequence ID" value="NZ_JAESVB010000011.1"/>
</dbReference>
<reference evidence="2" key="2">
    <citation type="submission" date="2021-01" db="EMBL/GenBank/DDBJ databases">
        <authorList>
            <person name="Mieszkin S."/>
            <person name="Pouder E."/>
            <person name="Alain K."/>
        </authorList>
    </citation>
    <scope>NUCLEOTIDE SEQUENCE</scope>
    <source>
        <strain evidence="2">HW T2.11</strain>
    </source>
</reference>